<feature type="signal peptide" evidence="1">
    <location>
        <begin position="1"/>
        <end position="18"/>
    </location>
</feature>
<evidence type="ECO:0000256" key="1">
    <source>
        <dbReference type="SAM" id="SignalP"/>
    </source>
</evidence>
<sequence length="69" mass="6432">MAHSLRILAAIAIVGLLAACDSNTNLENAGIGAATGAGVAAVTGTSVATGTAIGAAAGALTNEVKKAAR</sequence>
<name>A0A2T0RVH2_9RHOB</name>
<comment type="caution">
    <text evidence="2">The sequence shown here is derived from an EMBL/GenBank/DDBJ whole genome shotgun (WGS) entry which is preliminary data.</text>
</comment>
<accession>A0A2T0RVH2</accession>
<protein>
    <recommendedName>
        <fullName evidence="4">YmgG-like glycine-zipper protein</fullName>
    </recommendedName>
</protein>
<evidence type="ECO:0000313" key="3">
    <source>
        <dbReference type="Proteomes" id="UP000239480"/>
    </source>
</evidence>
<proteinExistence type="predicted"/>
<dbReference type="PROSITE" id="PS51257">
    <property type="entry name" value="PROKAR_LIPOPROTEIN"/>
    <property type="match status" value="1"/>
</dbReference>
<evidence type="ECO:0008006" key="4">
    <source>
        <dbReference type="Google" id="ProtNLM"/>
    </source>
</evidence>
<dbReference type="Proteomes" id="UP000239480">
    <property type="component" value="Unassembled WGS sequence"/>
</dbReference>
<keyword evidence="1" id="KW-0732">Signal</keyword>
<keyword evidence="3" id="KW-1185">Reference proteome</keyword>
<gene>
    <name evidence="2" type="ORF">CLV78_102230</name>
</gene>
<organism evidence="2 3">
    <name type="scientific">Aliiruegeria haliotis</name>
    <dbReference type="NCBI Taxonomy" id="1280846"/>
    <lineage>
        <taxon>Bacteria</taxon>
        <taxon>Pseudomonadati</taxon>
        <taxon>Pseudomonadota</taxon>
        <taxon>Alphaproteobacteria</taxon>
        <taxon>Rhodobacterales</taxon>
        <taxon>Roseobacteraceae</taxon>
        <taxon>Aliiruegeria</taxon>
    </lineage>
</organism>
<reference evidence="2 3" key="1">
    <citation type="submission" date="2018-03" db="EMBL/GenBank/DDBJ databases">
        <title>Genomic Encyclopedia of Archaeal and Bacterial Type Strains, Phase II (KMG-II): from individual species to whole genera.</title>
        <authorList>
            <person name="Goeker M."/>
        </authorList>
    </citation>
    <scope>NUCLEOTIDE SEQUENCE [LARGE SCALE GENOMIC DNA]</scope>
    <source>
        <strain evidence="2 3">DSM 29328</strain>
    </source>
</reference>
<evidence type="ECO:0000313" key="2">
    <source>
        <dbReference type="EMBL" id="PRY25053.1"/>
    </source>
</evidence>
<dbReference type="AlphaFoldDB" id="A0A2T0RVH2"/>
<dbReference type="EMBL" id="PVTD01000002">
    <property type="protein sequence ID" value="PRY25053.1"/>
    <property type="molecule type" value="Genomic_DNA"/>
</dbReference>
<dbReference type="RefSeq" id="WP_106203988.1">
    <property type="nucleotide sequence ID" value="NZ_PVTD01000002.1"/>
</dbReference>
<feature type="chain" id="PRO_5015425634" description="YmgG-like glycine-zipper protein" evidence="1">
    <location>
        <begin position="19"/>
        <end position="69"/>
    </location>
</feature>